<dbReference type="STRING" id="137246.A0A401RFI7"/>
<reference evidence="4 5" key="1">
    <citation type="journal article" date="2018" name="Nat. Ecol. Evol.">
        <title>Shark genomes provide insights into elasmobranch evolution and the origin of vertebrates.</title>
        <authorList>
            <person name="Hara Y"/>
            <person name="Yamaguchi K"/>
            <person name="Onimaru K"/>
            <person name="Kadota M"/>
            <person name="Koyanagi M"/>
            <person name="Keeley SD"/>
            <person name="Tatsumi K"/>
            <person name="Tanaka K"/>
            <person name="Motone F"/>
            <person name="Kageyama Y"/>
            <person name="Nozu R"/>
            <person name="Adachi N"/>
            <person name="Nishimura O"/>
            <person name="Nakagawa R"/>
            <person name="Tanegashima C"/>
            <person name="Kiyatake I"/>
            <person name="Matsumoto R"/>
            <person name="Murakumo K"/>
            <person name="Nishida K"/>
            <person name="Terakita A"/>
            <person name="Kuratani S"/>
            <person name="Sato K"/>
            <person name="Hyodo S Kuraku.S."/>
        </authorList>
    </citation>
    <scope>NUCLEOTIDE SEQUENCE [LARGE SCALE GENOMIC DNA]</scope>
</reference>
<accession>A0A401RFI7</accession>
<comment type="caution">
    <text evidence="2">Lacks conserved residue(s) required for the propagation of feature annotation.</text>
</comment>
<evidence type="ECO:0000313" key="5">
    <source>
        <dbReference type="Proteomes" id="UP000287033"/>
    </source>
</evidence>
<dbReference type="Pfam" id="PF00200">
    <property type="entry name" value="Disintegrin"/>
    <property type="match status" value="1"/>
</dbReference>
<dbReference type="InterPro" id="IPR001762">
    <property type="entry name" value="Disintegrin_dom"/>
</dbReference>
<dbReference type="PANTHER" id="PTHR45702">
    <property type="entry name" value="ADAM10/ADAM17 METALLOPEPTIDASE FAMILY MEMBER"/>
    <property type="match status" value="1"/>
</dbReference>
<dbReference type="SMART" id="SM00050">
    <property type="entry name" value="DISIN"/>
    <property type="match status" value="1"/>
</dbReference>
<evidence type="ECO:0000256" key="2">
    <source>
        <dbReference type="PROSITE-ProRule" id="PRU00068"/>
    </source>
</evidence>
<name>A0A401RFI7_CHIPU</name>
<dbReference type="OrthoDB" id="2149267at2759"/>
<gene>
    <name evidence="4" type="ORF">chiPu_0021453</name>
</gene>
<dbReference type="GO" id="GO:0006509">
    <property type="term" value="P:membrane protein ectodomain proteolysis"/>
    <property type="evidence" value="ECO:0007669"/>
    <property type="project" value="TreeGrafter"/>
</dbReference>
<dbReference type="Gene3D" id="4.10.70.10">
    <property type="entry name" value="Disintegrin domain"/>
    <property type="match status" value="1"/>
</dbReference>
<keyword evidence="1" id="KW-1015">Disulfide bond</keyword>
<evidence type="ECO:0000259" key="3">
    <source>
        <dbReference type="PROSITE" id="PS50214"/>
    </source>
</evidence>
<dbReference type="FunFam" id="4.10.70.10:FF:000003">
    <property type="entry name" value="Disintegrin and metalloproteinase domain-containing protein 17"/>
    <property type="match status" value="1"/>
</dbReference>
<dbReference type="SUPFAM" id="SSF57552">
    <property type="entry name" value="Blood coagulation inhibitor (disintegrin)"/>
    <property type="match status" value="1"/>
</dbReference>
<sequence length="134" mass="14455">STKPICGNQLVEEGEQCDVGHTSTDPCCYGASQSEGAPCQLKPGKRCSPTLGPCCDSWCELVPLGQRCRNETECNFESHCDGVSTACPNPLPKANYSLCNQGMRLCLNGVSETTLTPAHWNISKAFSKTQGLYY</sequence>
<protein>
    <recommendedName>
        <fullName evidence="3">Disintegrin domain-containing protein</fullName>
    </recommendedName>
</protein>
<proteinExistence type="predicted"/>
<dbReference type="PANTHER" id="PTHR45702:SF1">
    <property type="entry name" value="DISINTEGRIN AND METALLOPROTEINASE DOMAIN-CONTAINING PROTEIN 10 ISOFORM X1"/>
    <property type="match status" value="1"/>
</dbReference>
<keyword evidence="5" id="KW-1185">Reference proteome</keyword>
<dbReference type="AlphaFoldDB" id="A0A401RFI7"/>
<dbReference type="InterPro" id="IPR036436">
    <property type="entry name" value="Disintegrin_dom_sf"/>
</dbReference>
<dbReference type="InterPro" id="IPR051489">
    <property type="entry name" value="ADAM_Metalloproteinase"/>
</dbReference>
<dbReference type="GO" id="GO:0005886">
    <property type="term" value="C:plasma membrane"/>
    <property type="evidence" value="ECO:0007669"/>
    <property type="project" value="TreeGrafter"/>
</dbReference>
<feature type="domain" description="Disintegrin" evidence="3">
    <location>
        <begin position="3"/>
        <end position="95"/>
    </location>
</feature>
<dbReference type="EMBL" id="BEZZ01003942">
    <property type="protein sequence ID" value="GCC16909.1"/>
    <property type="molecule type" value="Genomic_DNA"/>
</dbReference>
<dbReference type="Proteomes" id="UP000287033">
    <property type="component" value="Unassembled WGS sequence"/>
</dbReference>
<dbReference type="OMA" id="HWNISKA"/>
<evidence type="ECO:0000256" key="1">
    <source>
        <dbReference type="ARBA" id="ARBA00023157"/>
    </source>
</evidence>
<dbReference type="PROSITE" id="PS50214">
    <property type="entry name" value="DISINTEGRIN_2"/>
    <property type="match status" value="1"/>
</dbReference>
<dbReference type="GO" id="GO:0004222">
    <property type="term" value="F:metalloendopeptidase activity"/>
    <property type="evidence" value="ECO:0007669"/>
    <property type="project" value="TreeGrafter"/>
</dbReference>
<organism evidence="4 5">
    <name type="scientific">Chiloscyllium punctatum</name>
    <name type="common">Brownbanded bambooshark</name>
    <name type="synonym">Hemiscyllium punctatum</name>
    <dbReference type="NCBI Taxonomy" id="137246"/>
    <lineage>
        <taxon>Eukaryota</taxon>
        <taxon>Metazoa</taxon>
        <taxon>Chordata</taxon>
        <taxon>Craniata</taxon>
        <taxon>Vertebrata</taxon>
        <taxon>Chondrichthyes</taxon>
        <taxon>Elasmobranchii</taxon>
        <taxon>Galeomorphii</taxon>
        <taxon>Galeoidea</taxon>
        <taxon>Orectolobiformes</taxon>
        <taxon>Hemiscylliidae</taxon>
        <taxon>Chiloscyllium</taxon>
    </lineage>
</organism>
<comment type="caution">
    <text evidence="4">The sequence shown here is derived from an EMBL/GenBank/DDBJ whole genome shotgun (WGS) entry which is preliminary data.</text>
</comment>
<dbReference type="GO" id="GO:0007219">
    <property type="term" value="P:Notch signaling pathway"/>
    <property type="evidence" value="ECO:0007669"/>
    <property type="project" value="TreeGrafter"/>
</dbReference>
<feature type="non-terminal residue" evidence="4">
    <location>
        <position position="1"/>
    </location>
</feature>
<evidence type="ECO:0000313" key="4">
    <source>
        <dbReference type="EMBL" id="GCC16909.1"/>
    </source>
</evidence>